<keyword evidence="2" id="KW-0067">ATP-binding</keyword>
<dbReference type="InterPro" id="IPR003593">
    <property type="entry name" value="AAA+_ATPase"/>
</dbReference>
<name>C4Z0I4_LACE2</name>
<sequence length="289" mass="31709">MKGLFLYDESLYKILPDELIKDIGIYAGFQHVREIRLRTGRLPAAICDNGEHRGAVPVDEHMITRILSIATNYSSYAYESCMANGFLTIKGGHRIGLGGQVIWENGKVKNFLHVTFMCIRIAKQMKGCADNIMDELLKDGLKHTIIISPPGFGKTTLLRDIIRQLSDIYRKNVVLIDERCEIAACVNGVPCNDIGCRTDVLDGCNKLTGVYMAVRSLSPQVVAMDEIGGEDDIKAVKYCIKSGCAVIGTAHGSGIYDTDERLAGLFGKNGFKRAVILEKCGEAGKCLDI</sequence>
<dbReference type="AlphaFoldDB" id="C4Z0I4"/>
<dbReference type="Pfam" id="PF19568">
    <property type="entry name" value="Spore_III_AA"/>
    <property type="match status" value="1"/>
</dbReference>
<evidence type="ECO:0000259" key="3">
    <source>
        <dbReference type="SMART" id="SM00382"/>
    </source>
</evidence>
<dbReference type="SMART" id="SM00382">
    <property type="entry name" value="AAA"/>
    <property type="match status" value="1"/>
</dbReference>
<dbReference type="GO" id="GO:0005524">
    <property type="term" value="F:ATP binding"/>
    <property type="evidence" value="ECO:0007669"/>
    <property type="project" value="UniProtKB-KW"/>
</dbReference>
<evidence type="ECO:0000256" key="2">
    <source>
        <dbReference type="ARBA" id="ARBA00022840"/>
    </source>
</evidence>
<dbReference type="Proteomes" id="UP000001476">
    <property type="component" value="Chromosome"/>
</dbReference>
<dbReference type="STRING" id="515620.EUBELI_01097"/>
<dbReference type="PANTHER" id="PTHR20953">
    <property type="entry name" value="KINASE-RELATED"/>
    <property type="match status" value="1"/>
</dbReference>
<accession>C4Z0I4</accession>
<gene>
    <name evidence="4" type="ordered locus">EUBELI_01097</name>
</gene>
<dbReference type="EMBL" id="CP001104">
    <property type="protein sequence ID" value="ACR72097.1"/>
    <property type="molecule type" value="Genomic_DNA"/>
</dbReference>
<dbReference type="eggNOG" id="COG3854">
    <property type="taxonomic scope" value="Bacteria"/>
</dbReference>
<dbReference type="SUPFAM" id="SSF52540">
    <property type="entry name" value="P-loop containing nucleoside triphosphate hydrolases"/>
    <property type="match status" value="1"/>
</dbReference>
<proteinExistence type="predicted"/>
<evidence type="ECO:0000313" key="5">
    <source>
        <dbReference type="Proteomes" id="UP000001476"/>
    </source>
</evidence>
<dbReference type="HOGENOM" id="CLU_052793_0_0_9"/>
<organism evidence="4 5">
    <name type="scientific">Lachnospira eligens (strain ATCC 27750 / DSM 3376 / VPI C15-48 / C15-B4)</name>
    <name type="common">Eubacterium eligens</name>
    <dbReference type="NCBI Taxonomy" id="515620"/>
    <lineage>
        <taxon>Bacteria</taxon>
        <taxon>Bacillati</taxon>
        <taxon>Bacillota</taxon>
        <taxon>Clostridia</taxon>
        <taxon>Lachnospirales</taxon>
        <taxon>Lachnospiraceae</taxon>
        <taxon>Lachnospira</taxon>
    </lineage>
</organism>
<reference evidence="4 5" key="1">
    <citation type="journal article" date="2009" name="Proc. Natl. Acad. Sci. U.S.A.">
        <title>Characterizing a model human gut microbiota composed of members of its two dominant bacterial phyla.</title>
        <authorList>
            <person name="Mahowald M.A."/>
            <person name="Rey F.E."/>
            <person name="Seedorf H."/>
            <person name="Turnbaugh P.J."/>
            <person name="Fulton R.S."/>
            <person name="Wollam A."/>
            <person name="Shah N."/>
            <person name="Wang C."/>
            <person name="Magrini V."/>
            <person name="Wilson R.K."/>
            <person name="Cantarel B.L."/>
            <person name="Coutinho P.M."/>
            <person name="Henrissat B."/>
            <person name="Crock L.W."/>
            <person name="Russell A."/>
            <person name="Verberkmoes N.C."/>
            <person name="Hettich R.L."/>
            <person name="Gordon J.I."/>
        </authorList>
    </citation>
    <scope>NUCLEOTIDE SEQUENCE [LARGE SCALE GENOMIC DNA]</scope>
    <source>
        <strain evidence="5">ATCC 27750 / DSM 3376 / VPI C15-48 / C15-B4</strain>
    </source>
</reference>
<dbReference type="Gene3D" id="3.40.50.300">
    <property type="entry name" value="P-loop containing nucleotide triphosphate hydrolases"/>
    <property type="match status" value="1"/>
</dbReference>
<evidence type="ECO:0000313" key="4">
    <source>
        <dbReference type="EMBL" id="ACR72097.1"/>
    </source>
</evidence>
<dbReference type="InterPro" id="IPR027417">
    <property type="entry name" value="P-loop_NTPase"/>
</dbReference>
<protein>
    <submittedName>
        <fullName evidence="4">Stage III sporulation protein AA</fullName>
    </submittedName>
</protein>
<feature type="domain" description="AAA+ ATPase" evidence="3">
    <location>
        <begin position="140"/>
        <end position="281"/>
    </location>
</feature>
<evidence type="ECO:0000256" key="1">
    <source>
        <dbReference type="ARBA" id="ARBA00022741"/>
    </source>
</evidence>
<keyword evidence="1" id="KW-0547">Nucleotide-binding</keyword>
<dbReference type="PANTHER" id="PTHR20953:SF3">
    <property type="entry name" value="P-LOOP CONTAINING NUCLEOSIDE TRIPHOSPHATE HYDROLASES SUPERFAMILY PROTEIN"/>
    <property type="match status" value="1"/>
</dbReference>
<keyword evidence="5" id="KW-1185">Reference proteome</keyword>
<dbReference type="InterPro" id="IPR045735">
    <property type="entry name" value="Spore_III_AA_AAA+_ATPase"/>
</dbReference>
<dbReference type="KEGG" id="eel:EUBELI_01097"/>